<dbReference type="PANTHER" id="PTHR46113">
    <property type="entry name" value="SNAC DOMAIN-CONTAINING PROTEIN"/>
    <property type="match status" value="1"/>
</dbReference>
<reference evidence="2" key="1">
    <citation type="submission" date="2025-08" db="UniProtKB">
        <authorList>
            <consortium name="RefSeq"/>
        </authorList>
    </citation>
    <scope>IDENTIFICATION</scope>
</reference>
<evidence type="ECO:0000313" key="1">
    <source>
        <dbReference type="Proteomes" id="UP000079169"/>
    </source>
</evidence>
<organism evidence="1 2">
    <name type="scientific">Diaphorina citri</name>
    <name type="common">Asian citrus psyllid</name>
    <dbReference type="NCBI Taxonomy" id="121845"/>
    <lineage>
        <taxon>Eukaryota</taxon>
        <taxon>Metazoa</taxon>
        <taxon>Ecdysozoa</taxon>
        <taxon>Arthropoda</taxon>
        <taxon>Hexapoda</taxon>
        <taxon>Insecta</taxon>
        <taxon>Pterygota</taxon>
        <taxon>Neoptera</taxon>
        <taxon>Paraneoptera</taxon>
        <taxon>Hemiptera</taxon>
        <taxon>Sternorrhyncha</taxon>
        <taxon>Psylloidea</taxon>
        <taxon>Psyllidae</taxon>
        <taxon>Diaphorininae</taxon>
        <taxon>Diaphorina</taxon>
    </lineage>
</organism>
<sequence>MAPYQDLKLLERLIEFQDIDKEIAERGLVKFSNHLWYFNSELVALALFDPTLPPEEKSRLAEKIIATAGSDENEQEHSRIIKPIMQRQQMEELVRTGLSSLITKETIRFLDRFDIETSFLKEPPTGWLENSHYNEGLRIVKSLKVVNDCAERGVKLITDFNKLLTKDEDQKQF</sequence>
<dbReference type="AlphaFoldDB" id="A0A1S4ERE7"/>
<dbReference type="PANTHER" id="PTHR46113:SF1">
    <property type="entry name" value="PEPTIDASE M17 LEUCYL AMINOPEPTIDASE N-TERMINAL DOMAIN-CONTAINING PROTEIN"/>
    <property type="match status" value="1"/>
</dbReference>
<feature type="non-terminal residue" evidence="2">
    <location>
        <position position="173"/>
    </location>
</feature>
<keyword evidence="1" id="KW-1185">Reference proteome</keyword>
<accession>A0A1S4ERE7</accession>
<name>A0A1S4ERE7_DIACI</name>
<dbReference type="Proteomes" id="UP000079169">
    <property type="component" value="Unplaced"/>
</dbReference>
<dbReference type="KEGG" id="dci:108254281"/>
<dbReference type="RefSeq" id="XP_017304774.2">
    <property type="nucleotide sequence ID" value="XM_017449285.2"/>
</dbReference>
<protein>
    <submittedName>
        <fullName evidence="2">Uncharacterized protein LOC108254281</fullName>
    </submittedName>
</protein>
<gene>
    <name evidence="2" type="primary">LOC108254281</name>
</gene>
<evidence type="ECO:0000313" key="2">
    <source>
        <dbReference type="RefSeq" id="XP_017304774.2"/>
    </source>
</evidence>
<dbReference type="GeneID" id="108254281"/>
<proteinExistence type="predicted"/>
<dbReference type="PaxDb" id="121845-A0A1S4ERE7"/>